<dbReference type="AlphaFoldDB" id="A0AA49GGK8"/>
<evidence type="ECO:0000313" key="2">
    <source>
        <dbReference type="EMBL" id="WKK80733.1"/>
    </source>
</evidence>
<dbReference type="SUPFAM" id="SSF55729">
    <property type="entry name" value="Acyl-CoA N-acyltransferases (Nat)"/>
    <property type="match status" value="1"/>
</dbReference>
<dbReference type="Gene3D" id="3.40.630.30">
    <property type="match status" value="1"/>
</dbReference>
<reference evidence="2" key="1">
    <citation type="submission" date="2023-08" db="EMBL/GenBank/DDBJ databases">
        <title>Comparative genomics and taxonomic characterization of three novel marine species of genus Marivirga.</title>
        <authorList>
            <person name="Muhammad N."/>
            <person name="Kim S.-G."/>
        </authorList>
    </citation>
    <scope>NUCLEOTIDE SEQUENCE</scope>
    <source>
        <strain evidence="2">BKB1-2</strain>
    </source>
</reference>
<dbReference type="PANTHER" id="PTHR43792">
    <property type="entry name" value="GNAT FAMILY, PUTATIVE (AFU_ORTHOLOGUE AFUA_3G00765)-RELATED-RELATED"/>
    <property type="match status" value="1"/>
</dbReference>
<dbReference type="Proteomes" id="UP001232019">
    <property type="component" value="Chromosome"/>
</dbReference>
<dbReference type="RefSeq" id="WP_302125391.1">
    <property type="nucleotide sequence ID" value="NZ_CP129968.2"/>
</dbReference>
<dbReference type="Pfam" id="PF13302">
    <property type="entry name" value="Acetyltransf_3"/>
    <property type="match status" value="1"/>
</dbReference>
<organism evidence="2">
    <name type="scientific">Marivirga arenosa</name>
    <dbReference type="NCBI Taxonomy" id="3059076"/>
    <lineage>
        <taxon>Bacteria</taxon>
        <taxon>Pseudomonadati</taxon>
        <taxon>Bacteroidota</taxon>
        <taxon>Cytophagia</taxon>
        <taxon>Cytophagales</taxon>
        <taxon>Marivirgaceae</taxon>
        <taxon>Marivirga</taxon>
    </lineage>
</organism>
<dbReference type="GO" id="GO:0016747">
    <property type="term" value="F:acyltransferase activity, transferring groups other than amino-acyl groups"/>
    <property type="evidence" value="ECO:0007669"/>
    <property type="project" value="InterPro"/>
</dbReference>
<dbReference type="InterPro" id="IPR016181">
    <property type="entry name" value="Acyl_CoA_acyltransferase"/>
</dbReference>
<dbReference type="EMBL" id="CP129968">
    <property type="protein sequence ID" value="WKK80733.1"/>
    <property type="molecule type" value="Genomic_DNA"/>
</dbReference>
<sequence length="177" mass="19464">MNIKALKAITIRPVAPEDAPLLFELMTSAKFLAKIGDRGIKSEADARQYILAKMHPDLNQKGFFVNHIIMDSETKAEIGTCSIHDREGINGVDIGYAILERYEGMGYATAAGQKMVELAFSTYGLSKVCAITNLDNLGSSKVLEKVGFSHVGNIEVPIADHPVKLYELSFDEFKNKL</sequence>
<dbReference type="InterPro" id="IPR000182">
    <property type="entry name" value="GNAT_dom"/>
</dbReference>
<protein>
    <submittedName>
        <fullName evidence="2">GNAT family N-acetyltransferase</fullName>
    </submittedName>
</protein>
<proteinExistence type="predicted"/>
<feature type="domain" description="N-acetyltransferase" evidence="1">
    <location>
        <begin position="9"/>
        <end position="171"/>
    </location>
</feature>
<name>A0AA49GGK8_9BACT</name>
<gene>
    <name evidence="2" type="ORF">QYS47_27185</name>
</gene>
<evidence type="ECO:0000259" key="1">
    <source>
        <dbReference type="PROSITE" id="PS51186"/>
    </source>
</evidence>
<dbReference type="PANTHER" id="PTHR43792:SF1">
    <property type="entry name" value="N-ACETYLTRANSFERASE DOMAIN-CONTAINING PROTEIN"/>
    <property type="match status" value="1"/>
</dbReference>
<dbReference type="PROSITE" id="PS51186">
    <property type="entry name" value="GNAT"/>
    <property type="match status" value="1"/>
</dbReference>
<dbReference type="KEGG" id="marp:QYS47_27185"/>
<dbReference type="InterPro" id="IPR051531">
    <property type="entry name" value="N-acetyltransferase"/>
</dbReference>
<accession>A0AA49GGK8</accession>